<accession>A0ABQ5IX13</accession>
<sequence>MNEPEPQHVYDFFAPGPLPSYAGNPNNKNGWIEADVPLLGELGEKGEPLGAEVDKPLVDPEINEIAQPIVEVEEQMVAPAMDMEEDLAILFGDDDDFGDDDSEGSEGDGEVWEMNEEWLIVPVTPPPMPVMPPPSTYEVGGSSTAAAEGHSLTLLAHRVPVPPSVIEVLCTRIGNLEHGHGLLVKKVINVSDAEVTNSIAIGEIHPRVYVVEGHVQVMASEMAQVLSGLEQVGTHMEQGQ</sequence>
<reference evidence="2" key="1">
    <citation type="journal article" date="2022" name="Int. J. Mol. Sci.">
        <title>Draft Genome of Tanacetum Coccineum: Genomic Comparison of Closely Related Tanacetum-Family Plants.</title>
        <authorList>
            <person name="Yamashiro T."/>
            <person name="Shiraishi A."/>
            <person name="Nakayama K."/>
            <person name="Satake H."/>
        </authorList>
    </citation>
    <scope>NUCLEOTIDE SEQUENCE</scope>
</reference>
<proteinExistence type="predicted"/>
<dbReference type="Proteomes" id="UP001151760">
    <property type="component" value="Unassembled WGS sequence"/>
</dbReference>
<evidence type="ECO:0000313" key="3">
    <source>
        <dbReference type="Proteomes" id="UP001151760"/>
    </source>
</evidence>
<evidence type="ECO:0000313" key="2">
    <source>
        <dbReference type="EMBL" id="GJU03738.1"/>
    </source>
</evidence>
<dbReference type="EMBL" id="BQNB010021183">
    <property type="protein sequence ID" value="GJU03738.1"/>
    <property type="molecule type" value="Genomic_DNA"/>
</dbReference>
<organism evidence="2 3">
    <name type="scientific">Tanacetum coccineum</name>
    <dbReference type="NCBI Taxonomy" id="301880"/>
    <lineage>
        <taxon>Eukaryota</taxon>
        <taxon>Viridiplantae</taxon>
        <taxon>Streptophyta</taxon>
        <taxon>Embryophyta</taxon>
        <taxon>Tracheophyta</taxon>
        <taxon>Spermatophyta</taxon>
        <taxon>Magnoliopsida</taxon>
        <taxon>eudicotyledons</taxon>
        <taxon>Gunneridae</taxon>
        <taxon>Pentapetalae</taxon>
        <taxon>asterids</taxon>
        <taxon>campanulids</taxon>
        <taxon>Asterales</taxon>
        <taxon>Asteraceae</taxon>
        <taxon>Asteroideae</taxon>
        <taxon>Anthemideae</taxon>
        <taxon>Anthemidinae</taxon>
        <taxon>Tanacetum</taxon>
    </lineage>
</organism>
<gene>
    <name evidence="2" type="ORF">Tco_1114076</name>
</gene>
<keyword evidence="3" id="KW-1185">Reference proteome</keyword>
<comment type="caution">
    <text evidence="2">The sequence shown here is derived from an EMBL/GenBank/DDBJ whole genome shotgun (WGS) entry which is preliminary data.</text>
</comment>
<feature type="region of interest" description="Disordered" evidence="1">
    <location>
        <begin position="1"/>
        <end position="27"/>
    </location>
</feature>
<name>A0ABQ5IX13_9ASTR</name>
<reference evidence="2" key="2">
    <citation type="submission" date="2022-01" db="EMBL/GenBank/DDBJ databases">
        <authorList>
            <person name="Yamashiro T."/>
            <person name="Shiraishi A."/>
            <person name="Satake H."/>
            <person name="Nakayama K."/>
        </authorList>
    </citation>
    <scope>NUCLEOTIDE SEQUENCE</scope>
</reference>
<evidence type="ECO:0000256" key="1">
    <source>
        <dbReference type="SAM" id="MobiDB-lite"/>
    </source>
</evidence>
<protein>
    <submittedName>
        <fullName evidence="2">Uncharacterized protein</fullName>
    </submittedName>
</protein>